<evidence type="ECO:0000256" key="1">
    <source>
        <dbReference type="SAM" id="SignalP"/>
    </source>
</evidence>
<evidence type="ECO:0000313" key="3">
    <source>
        <dbReference type="Proteomes" id="UP000664317"/>
    </source>
</evidence>
<protein>
    <recommendedName>
        <fullName evidence="4">Lipoprotein</fullName>
    </recommendedName>
</protein>
<keyword evidence="1" id="KW-0732">Signal</keyword>
<evidence type="ECO:0000313" key="2">
    <source>
        <dbReference type="EMBL" id="MBN7812808.1"/>
    </source>
</evidence>
<evidence type="ECO:0008006" key="4">
    <source>
        <dbReference type="Google" id="ProtNLM"/>
    </source>
</evidence>
<dbReference type="RefSeq" id="WP_206579573.1">
    <property type="nucleotide sequence ID" value="NZ_JAFKCT010000008.1"/>
</dbReference>
<proteinExistence type="predicted"/>
<feature type="chain" id="PRO_5045363225" description="Lipoprotein" evidence="1">
    <location>
        <begin position="29"/>
        <end position="155"/>
    </location>
</feature>
<sequence length="155" mass="17623">MTLRLVFRLFFFLLFASALFSCTTCGNADIPISKFDFEFAVVDAETGENLISGDSPQLDPQGFALYSMRGTERIPHELYVYPPESFSGDQVIRADIRGVHVDLYLAYPDGKVDTLQAFFSAHETECWGRVDTLLELVRNGSESFTDMYSVLRFRY</sequence>
<name>A0ABS3C718_9BACT</name>
<reference evidence="2 3" key="1">
    <citation type="submission" date="2021-03" db="EMBL/GenBank/DDBJ databases">
        <title>novel species isolated from a fishpond in China.</title>
        <authorList>
            <person name="Lu H."/>
            <person name="Cai Z."/>
        </authorList>
    </citation>
    <scope>NUCLEOTIDE SEQUENCE [LARGE SCALE GENOMIC DNA]</scope>
    <source>
        <strain evidence="2 3">H41</strain>
    </source>
</reference>
<dbReference type="EMBL" id="JAFKCT010000008">
    <property type="protein sequence ID" value="MBN7812808.1"/>
    <property type="molecule type" value="Genomic_DNA"/>
</dbReference>
<gene>
    <name evidence="2" type="ORF">J0A68_17770</name>
</gene>
<comment type="caution">
    <text evidence="2">The sequence shown here is derived from an EMBL/GenBank/DDBJ whole genome shotgun (WGS) entry which is preliminary data.</text>
</comment>
<accession>A0ABS3C718</accession>
<keyword evidence="3" id="KW-1185">Reference proteome</keyword>
<organism evidence="2 3">
    <name type="scientific">Algoriphagus oliviformis</name>
    <dbReference type="NCBI Taxonomy" id="2811231"/>
    <lineage>
        <taxon>Bacteria</taxon>
        <taxon>Pseudomonadati</taxon>
        <taxon>Bacteroidota</taxon>
        <taxon>Cytophagia</taxon>
        <taxon>Cytophagales</taxon>
        <taxon>Cyclobacteriaceae</taxon>
        <taxon>Algoriphagus</taxon>
    </lineage>
</organism>
<feature type="signal peptide" evidence="1">
    <location>
        <begin position="1"/>
        <end position="28"/>
    </location>
</feature>
<dbReference type="PROSITE" id="PS51257">
    <property type="entry name" value="PROKAR_LIPOPROTEIN"/>
    <property type="match status" value="1"/>
</dbReference>
<dbReference type="Proteomes" id="UP000664317">
    <property type="component" value="Unassembled WGS sequence"/>
</dbReference>